<gene>
    <name evidence="7" type="primary">Acey_s0666.g1332</name>
    <name evidence="7" type="ORF">Y032_0666g1332</name>
</gene>
<dbReference type="PANTHER" id="PTHR31216:SF11">
    <property type="entry name" value="SERPENTINE RECEPTOR CLASS BETA-16-RELATED"/>
    <property type="match status" value="1"/>
</dbReference>
<comment type="similarity">
    <text evidence="2">Belongs to the nematode receptor-like protein srb family.</text>
</comment>
<feature type="transmembrane region" description="Helical" evidence="6">
    <location>
        <begin position="142"/>
        <end position="163"/>
    </location>
</feature>
<dbReference type="GO" id="GO:0004888">
    <property type="term" value="F:transmembrane signaling receptor activity"/>
    <property type="evidence" value="ECO:0007669"/>
    <property type="project" value="InterPro"/>
</dbReference>
<dbReference type="STRING" id="53326.A0A016WHX1"/>
<dbReference type="AlphaFoldDB" id="A0A016WHX1"/>
<accession>A0A016WHX1</accession>
<evidence type="ECO:0000256" key="5">
    <source>
        <dbReference type="ARBA" id="ARBA00023136"/>
    </source>
</evidence>
<reference evidence="8" key="1">
    <citation type="journal article" date="2015" name="Nat. Genet.">
        <title>The genome and transcriptome of the zoonotic hookworm Ancylostoma ceylanicum identify infection-specific gene families.</title>
        <authorList>
            <person name="Schwarz E.M."/>
            <person name="Hu Y."/>
            <person name="Antoshechkin I."/>
            <person name="Miller M.M."/>
            <person name="Sternberg P.W."/>
            <person name="Aroian R.V."/>
        </authorList>
    </citation>
    <scope>NUCLEOTIDE SEQUENCE</scope>
    <source>
        <strain evidence="8">HY135</strain>
    </source>
</reference>
<organism evidence="7 8">
    <name type="scientific">Ancylostoma ceylanicum</name>
    <dbReference type="NCBI Taxonomy" id="53326"/>
    <lineage>
        <taxon>Eukaryota</taxon>
        <taxon>Metazoa</taxon>
        <taxon>Ecdysozoa</taxon>
        <taxon>Nematoda</taxon>
        <taxon>Chromadorea</taxon>
        <taxon>Rhabditida</taxon>
        <taxon>Rhabditina</taxon>
        <taxon>Rhabditomorpha</taxon>
        <taxon>Strongyloidea</taxon>
        <taxon>Ancylostomatidae</taxon>
        <taxon>Ancylostomatinae</taxon>
        <taxon>Ancylostoma</taxon>
    </lineage>
</organism>
<feature type="transmembrane region" description="Helical" evidence="6">
    <location>
        <begin position="65"/>
        <end position="86"/>
    </location>
</feature>
<feature type="transmembrane region" description="Helical" evidence="6">
    <location>
        <begin position="33"/>
        <end position="53"/>
    </location>
</feature>
<keyword evidence="8" id="KW-1185">Reference proteome</keyword>
<keyword evidence="5 6" id="KW-0472">Membrane</keyword>
<dbReference type="Proteomes" id="UP000024635">
    <property type="component" value="Unassembled WGS sequence"/>
</dbReference>
<evidence type="ECO:0000256" key="6">
    <source>
        <dbReference type="SAM" id="Phobius"/>
    </source>
</evidence>
<evidence type="ECO:0000256" key="3">
    <source>
        <dbReference type="ARBA" id="ARBA00022692"/>
    </source>
</evidence>
<comment type="caution">
    <text evidence="7">The sequence shown here is derived from an EMBL/GenBank/DDBJ whole genome shotgun (WGS) entry which is preliminary data.</text>
</comment>
<evidence type="ECO:0000256" key="2">
    <source>
        <dbReference type="ARBA" id="ARBA00006860"/>
    </source>
</evidence>
<evidence type="ECO:0000256" key="4">
    <source>
        <dbReference type="ARBA" id="ARBA00022989"/>
    </source>
</evidence>
<evidence type="ECO:0000313" key="7">
    <source>
        <dbReference type="EMBL" id="EYC39245.1"/>
    </source>
</evidence>
<evidence type="ECO:0008006" key="9">
    <source>
        <dbReference type="Google" id="ProtNLM"/>
    </source>
</evidence>
<feature type="transmembrane region" description="Helical" evidence="6">
    <location>
        <begin position="106"/>
        <end position="130"/>
    </location>
</feature>
<keyword evidence="4 6" id="KW-1133">Transmembrane helix</keyword>
<dbReference type="Pfam" id="PF10292">
    <property type="entry name" value="7TM_GPCR_Srab"/>
    <property type="match status" value="1"/>
</dbReference>
<name>A0A016WHX1_9BILA</name>
<dbReference type="GO" id="GO:0007606">
    <property type="term" value="P:sensory perception of chemical stimulus"/>
    <property type="evidence" value="ECO:0007669"/>
    <property type="project" value="InterPro"/>
</dbReference>
<dbReference type="PANTHER" id="PTHR31216">
    <property type="entry name" value="SERPENTINE RECEPTOR CLASS BETA-1-RELATED-RELATED"/>
    <property type="match status" value="1"/>
</dbReference>
<evidence type="ECO:0000313" key="8">
    <source>
        <dbReference type="Proteomes" id="UP000024635"/>
    </source>
</evidence>
<protein>
    <recommendedName>
        <fullName evidence="9">G-protein coupled receptors family 1 profile domain-containing protein</fullName>
    </recommendedName>
</protein>
<dbReference type="GO" id="GO:0016020">
    <property type="term" value="C:membrane"/>
    <property type="evidence" value="ECO:0007669"/>
    <property type="project" value="UniProtKB-SubCell"/>
</dbReference>
<sequence>MRTYSDLEFMTESECYEIITKFVTYPPFRAIQILQLLLSFVSMFFLVYVELKYVLTFSFHRNTKIILSALYLMGITDAIVNVVMQVTQLALTTSGDPCESFPSKVFYTVIHLILTTLTVGMVMMLFVVMCERGVATFCSQKYETTGVMVGISLTALGMVLLYYHNDRKVITF</sequence>
<proteinExistence type="inferred from homology"/>
<dbReference type="InterPro" id="IPR019408">
    <property type="entry name" value="7TM_GPCR_serpentine_rcpt_Srab"/>
</dbReference>
<evidence type="ECO:0000256" key="1">
    <source>
        <dbReference type="ARBA" id="ARBA00004141"/>
    </source>
</evidence>
<keyword evidence="3 6" id="KW-0812">Transmembrane</keyword>
<dbReference type="EMBL" id="JARK01000266">
    <property type="protein sequence ID" value="EYC39245.1"/>
    <property type="molecule type" value="Genomic_DNA"/>
</dbReference>
<comment type="subcellular location">
    <subcellularLocation>
        <location evidence="1">Membrane</location>
        <topology evidence="1">Multi-pass membrane protein</topology>
    </subcellularLocation>
</comment>
<dbReference type="InterPro" id="IPR002184">
    <property type="entry name" value="7TM_GPCR_serpentine_rcpt_Srb"/>
</dbReference>